<dbReference type="Proteomes" id="UP000230557">
    <property type="component" value="Unassembled WGS sequence"/>
</dbReference>
<gene>
    <name evidence="6" type="ORF">COT91_00910</name>
</gene>
<dbReference type="SUPFAM" id="SSF55486">
    <property type="entry name" value="Metalloproteases ('zincins'), catalytic domain"/>
    <property type="match status" value="1"/>
</dbReference>
<keyword evidence="4" id="KW-0862">Zinc</keyword>
<evidence type="ECO:0000256" key="1">
    <source>
        <dbReference type="ARBA" id="ARBA00022670"/>
    </source>
</evidence>
<dbReference type="Pfam" id="PF00413">
    <property type="entry name" value="Peptidase_M10"/>
    <property type="match status" value="1"/>
</dbReference>
<evidence type="ECO:0000256" key="2">
    <source>
        <dbReference type="ARBA" id="ARBA00022723"/>
    </source>
</evidence>
<dbReference type="Gene3D" id="3.40.390.10">
    <property type="entry name" value="Collagenase (Catalytic Domain)"/>
    <property type="match status" value="1"/>
</dbReference>
<protein>
    <recommendedName>
        <fullName evidence="5">Peptidase M10 metallopeptidase domain-containing protein</fullName>
    </recommendedName>
</protein>
<comment type="caution">
    <text evidence="6">The sequence shown here is derived from an EMBL/GenBank/DDBJ whole genome shotgun (WGS) entry which is preliminary data.</text>
</comment>
<sequence>MRKISLTVLLVVIILLSGSLIVFNFGSLGKEDNWFNKNYRLKLAQYPILRYVIGLHYDGDGRSDYLGSRFDKIVVEIDSLEGITPNTQALEDLVSRIKDVTGKETNYLISNSDIPAFEFDSEEVGSFIDRLRVHSSSSGAASVYVLYAGVNKDEPTLLGQTFKEYGIIVYSQALDNFVSQNPATKKLYESSTILHEFGHQLGLGHNDKANCLMNESAEYNHKARFRAEGVIMDFCPLELQQIRFIKNSL</sequence>
<proteinExistence type="predicted"/>
<dbReference type="GO" id="GO:0008270">
    <property type="term" value="F:zinc ion binding"/>
    <property type="evidence" value="ECO:0007669"/>
    <property type="project" value="InterPro"/>
</dbReference>
<dbReference type="GO" id="GO:0031012">
    <property type="term" value="C:extracellular matrix"/>
    <property type="evidence" value="ECO:0007669"/>
    <property type="project" value="InterPro"/>
</dbReference>
<evidence type="ECO:0000313" key="6">
    <source>
        <dbReference type="EMBL" id="PIR97537.1"/>
    </source>
</evidence>
<dbReference type="AlphaFoldDB" id="A0A2H0VEK6"/>
<evidence type="ECO:0000256" key="4">
    <source>
        <dbReference type="ARBA" id="ARBA00022833"/>
    </source>
</evidence>
<reference evidence="7" key="1">
    <citation type="submission" date="2017-09" db="EMBL/GenBank/DDBJ databases">
        <title>Depth-based differentiation of microbial function through sediment-hosted aquifers and enrichment of novel symbionts in the deep terrestrial subsurface.</title>
        <authorList>
            <person name="Probst A.J."/>
            <person name="Ladd B."/>
            <person name="Jarett J.K."/>
            <person name="Geller-Mcgrath D.E."/>
            <person name="Sieber C.M.K."/>
            <person name="Emerson J.B."/>
            <person name="Anantharaman K."/>
            <person name="Thomas B.C."/>
            <person name="Malmstrom R."/>
            <person name="Stieglmeier M."/>
            <person name="Klingl A."/>
            <person name="Woyke T."/>
            <person name="Ryan C.M."/>
            <person name="Banfield J.F."/>
        </authorList>
    </citation>
    <scope>NUCLEOTIDE SEQUENCE [LARGE SCALE GENOMIC DNA]</scope>
</reference>
<dbReference type="InterPro" id="IPR001818">
    <property type="entry name" value="Pept_M10_metallopeptidase"/>
</dbReference>
<organism evidence="6 7">
    <name type="scientific">Candidatus Doudnabacteria bacterium CG10_big_fil_rev_8_21_14_0_10_41_10</name>
    <dbReference type="NCBI Taxonomy" id="1974551"/>
    <lineage>
        <taxon>Bacteria</taxon>
        <taxon>Candidatus Doudnaibacteriota</taxon>
    </lineage>
</organism>
<dbReference type="GO" id="GO:0006508">
    <property type="term" value="P:proteolysis"/>
    <property type="evidence" value="ECO:0007669"/>
    <property type="project" value="UniProtKB-KW"/>
</dbReference>
<name>A0A2H0VEK6_9BACT</name>
<evidence type="ECO:0000313" key="7">
    <source>
        <dbReference type="Proteomes" id="UP000230557"/>
    </source>
</evidence>
<keyword evidence="2" id="KW-0479">Metal-binding</keyword>
<dbReference type="EMBL" id="PFAJ01000011">
    <property type="protein sequence ID" value="PIR97537.1"/>
    <property type="molecule type" value="Genomic_DNA"/>
</dbReference>
<keyword evidence="1" id="KW-0645">Protease</keyword>
<evidence type="ECO:0000259" key="5">
    <source>
        <dbReference type="Pfam" id="PF00413"/>
    </source>
</evidence>
<keyword evidence="3" id="KW-0378">Hydrolase</keyword>
<feature type="domain" description="Peptidase M10 metallopeptidase" evidence="5">
    <location>
        <begin position="177"/>
        <end position="226"/>
    </location>
</feature>
<dbReference type="InterPro" id="IPR024079">
    <property type="entry name" value="MetalloPept_cat_dom_sf"/>
</dbReference>
<dbReference type="GO" id="GO:0004222">
    <property type="term" value="F:metalloendopeptidase activity"/>
    <property type="evidence" value="ECO:0007669"/>
    <property type="project" value="InterPro"/>
</dbReference>
<evidence type="ECO:0000256" key="3">
    <source>
        <dbReference type="ARBA" id="ARBA00022801"/>
    </source>
</evidence>
<accession>A0A2H0VEK6</accession>